<name>A0ACD3A6D8_9AGAR</name>
<organism evidence="1 2">
    <name type="scientific">Pluteus cervinus</name>
    <dbReference type="NCBI Taxonomy" id="181527"/>
    <lineage>
        <taxon>Eukaryota</taxon>
        <taxon>Fungi</taxon>
        <taxon>Dikarya</taxon>
        <taxon>Basidiomycota</taxon>
        <taxon>Agaricomycotina</taxon>
        <taxon>Agaricomycetes</taxon>
        <taxon>Agaricomycetidae</taxon>
        <taxon>Agaricales</taxon>
        <taxon>Pluteineae</taxon>
        <taxon>Pluteaceae</taxon>
        <taxon>Pluteus</taxon>
    </lineage>
</organism>
<evidence type="ECO:0000313" key="2">
    <source>
        <dbReference type="Proteomes" id="UP000308600"/>
    </source>
</evidence>
<reference evidence="1 2" key="1">
    <citation type="journal article" date="2019" name="Nat. Ecol. Evol.">
        <title>Megaphylogeny resolves global patterns of mushroom evolution.</title>
        <authorList>
            <person name="Varga T."/>
            <person name="Krizsan K."/>
            <person name="Foldi C."/>
            <person name="Dima B."/>
            <person name="Sanchez-Garcia M."/>
            <person name="Sanchez-Ramirez S."/>
            <person name="Szollosi G.J."/>
            <person name="Szarkandi J.G."/>
            <person name="Papp V."/>
            <person name="Albert L."/>
            <person name="Andreopoulos W."/>
            <person name="Angelini C."/>
            <person name="Antonin V."/>
            <person name="Barry K.W."/>
            <person name="Bougher N.L."/>
            <person name="Buchanan P."/>
            <person name="Buyck B."/>
            <person name="Bense V."/>
            <person name="Catcheside P."/>
            <person name="Chovatia M."/>
            <person name="Cooper J."/>
            <person name="Damon W."/>
            <person name="Desjardin D."/>
            <person name="Finy P."/>
            <person name="Geml J."/>
            <person name="Haridas S."/>
            <person name="Hughes K."/>
            <person name="Justo A."/>
            <person name="Karasinski D."/>
            <person name="Kautmanova I."/>
            <person name="Kiss B."/>
            <person name="Kocsube S."/>
            <person name="Kotiranta H."/>
            <person name="LaButti K.M."/>
            <person name="Lechner B.E."/>
            <person name="Liimatainen K."/>
            <person name="Lipzen A."/>
            <person name="Lukacs Z."/>
            <person name="Mihaltcheva S."/>
            <person name="Morgado L.N."/>
            <person name="Niskanen T."/>
            <person name="Noordeloos M.E."/>
            <person name="Ohm R.A."/>
            <person name="Ortiz-Santana B."/>
            <person name="Ovrebo C."/>
            <person name="Racz N."/>
            <person name="Riley R."/>
            <person name="Savchenko A."/>
            <person name="Shiryaev A."/>
            <person name="Soop K."/>
            <person name="Spirin V."/>
            <person name="Szebenyi C."/>
            <person name="Tomsovsky M."/>
            <person name="Tulloss R.E."/>
            <person name="Uehling J."/>
            <person name="Grigoriev I.V."/>
            <person name="Vagvolgyi C."/>
            <person name="Papp T."/>
            <person name="Martin F.M."/>
            <person name="Miettinen O."/>
            <person name="Hibbett D.S."/>
            <person name="Nagy L.G."/>
        </authorList>
    </citation>
    <scope>NUCLEOTIDE SEQUENCE [LARGE SCALE GENOMIC DNA]</scope>
    <source>
        <strain evidence="1 2">NL-1719</strain>
    </source>
</reference>
<dbReference type="Proteomes" id="UP000308600">
    <property type="component" value="Unassembled WGS sequence"/>
</dbReference>
<protein>
    <submittedName>
        <fullName evidence="1">Uncharacterized protein</fullName>
    </submittedName>
</protein>
<gene>
    <name evidence="1" type="ORF">BDN72DRAFT_872781</name>
</gene>
<dbReference type="EMBL" id="ML208680">
    <property type="protein sequence ID" value="TFK61236.1"/>
    <property type="molecule type" value="Genomic_DNA"/>
</dbReference>
<evidence type="ECO:0000313" key="1">
    <source>
        <dbReference type="EMBL" id="TFK61236.1"/>
    </source>
</evidence>
<sequence>MIISTIPSRQSKWDAWTREHFISERSIILGQAVDIATWKSYGSALNSWLNFVKTHNFPVEPSEENFSFYVTYMSYRIKPASIKAYLSGICQQLEPHFPGVHTLRKTFLIQQTLKGASRKSGSPPKRKSALTIEDIVLVLSTLGDSAAHDDKLFLAMLTTAFFGLMRLGELTQPDNPALNNPRKFTCRTSVSISETEFSFFLPAHKADPFFEGNRILISNQIAASCPVDPVPLFACYLVAQIAGQSLRAGGATWLAQEGVPPHVIQATGRWASNTFQIYIRKHPILAHLFAFSGGL</sequence>
<accession>A0ACD3A6D8</accession>
<keyword evidence="2" id="KW-1185">Reference proteome</keyword>
<proteinExistence type="predicted"/>